<dbReference type="InterPro" id="IPR003395">
    <property type="entry name" value="RecF/RecN/SMC_N"/>
</dbReference>
<evidence type="ECO:0000256" key="6">
    <source>
        <dbReference type="HAMAP-Rule" id="MF_00365"/>
    </source>
</evidence>
<evidence type="ECO:0000256" key="5">
    <source>
        <dbReference type="ARBA" id="ARBA00023125"/>
    </source>
</evidence>
<dbReference type="GO" id="GO:0009432">
    <property type="term" value="P:SOS response"/>
    <property type="evidence" value="ECO:0007669"/>
    <property type="project" value="UniProtKB-UniRule"/>
</dbReference>
<gene>
    <name evidence="6 9" type="primary">recF</name>
    <name evidence="8" type="ORF">A3224_00015</name>
    <name evidence="9" type="ORF">OQJ68_07860</name>
</gene>
<evidence type="ECO:0000313" key="9">
    <source>
        <dbReference type="EMBL" id="MCX2801698.1"/>
    </source>
</evidence>
<reference evidence="10" key="2">
    <citation type="submission" date="2016-03" db="EMBL/GenBank/DDBJ databases">
        <authorList>
            <person name="Lee Y.-S."/>
            <person name="Choi Y.-L."/>
        </authorList>
    </citation>
    <scope>NUCLEOTIDE SEQUENCE [LARGE SCALE GENOMIC DNA]</scope>
    <source>
        <strain evidence="10">DAU221</strain>
    </source>
</reference>
<dbReference type="SUPFAM" id="SSF52540">
    <property type="entry name" value="P-loop containing nucleoside triphosphate hydrolases"/>
    <property type="match status" value="1"/>
</dbReference>
<comment type="subcellular location">
    <subcellularLocation>
        <location evidence="6">Cytoplasm</location>
    </subcellularLocation>
</comment>
<evidence type="ECO:0000256" key="4">
    <source>
        <dbReference type="ARBA" id="ARBA00022840"/>
    </source>
</evidence>
<reference evidence="8" key="1">
    <citation type="submission" date="2016-03" db="EMBL/GenBank/DDBJ databases">
        <authorList>
            <person name="Ploux O."/>
        </authorList>
    </citation>
    <scope>NUCLEOTIDE SEQUENCE [LARGE SCALE GENOMIC DNA]</scope>
    <source>
        <strain evidence="8">DAU221</strain>
    </source>
</reference>
<dbReference type="NCBIfam" id="TIGR00611">
    <property type="entry name" value="recf"/>
    <property type="match status" value="1"/>
</dbReference>
<protein>
    <recommendedName>
        <fullName evidence="6">DNA replication and repair protein RecF</fullName>
    </recommendedName>
</protein>
<dbReference type="InterPro" id="IPR001238">
    <property type="entry name" value="DNA-binding_RecF"/>
</dbReference>
<proteinExistence type="inferred from homology"/>
<dbReference type="GO" id="GO:0000731">
    <property type="term" value="P:DNA synthesis involved in DNA repair"/>
    <property type="evidence" value="ECO:0007669"/>
    <property type="project" value="TreeGrafter"/>
</dbReference>
<dbReference type="AlphaFoldDB" id="A0A143HR68"/>
<dbReference type="RefSeq" id="WP_067157159.1">
    <property type="nucleotide sequence ID" value="NZ_CP014864.1"/>
</dbReference>
<dbReference type="Proteomes" id="UP000076077">
    <property type="component" value="Chromosome"/>
</dbReference>
<accession>A0A143HR68</accession>
<evidence type="ECO:0000256" key="2">
    <source>
        <dbReference type="ARBA" id="ARBA00022705"/>
    </source>
</evidence>
<dbReference type="GO" id="GO:0006260">
    <property type="term" value="P:DNA replication"/>
    <property type="evidence" value="ECO:0007669"/>
    <property type="project" value="UniProtKB-UniRule"/>
</dbReference>
<dbReference type="Pfam" id="PF02463">
    <property type="entry name" value="SMC_N"/>
    <property type="match status" value="1"/>
</dbReference>
<evidence type="ECO:0000259" key="7">
    <source>
        <dbReference type="Pfam" id="PF02463"/>
    </source>
</evidence>
<dbReference type="Gene3D" id="3.40.50.300">
    <property type="entry name" value="P-loop containing nucleotide triphosphate hydrolases"/>
    <property type="match status" value="1"/>
</dbReference>
<keyword evidence="1 6" id="KW-0963">Cytoplasm</keyword>
<keyword evidence="3 6" id="KW-0547">Nucleotide-binding</keyword>
<keyword evidence="6" id="KW-0742">SOS response</keyword>
<keyword evidence="4 6" id="KW-0067">ATP-binding</keyword>
<organism evidence="8 10">
    <name type="scientific">Microbulbifer thermotolerans</name>
    <dbReference type="NCBI Taxonomy" id="252514"/>
    <lineage>
        <taxon>Bacteria</taxon>
        <taxon>Pseudomonadati</taxon>
        <taxon>Pseudomonadota</taxon>
        <taxon>Gammaproteobacteria</taxon>
        <taxon>Cellvibrionales</taxon>
        <taxon>Microbulbiferaceae</taxon>
        <taxon>Microbulbifer</taxon>
    </lineage>
</organism>
<comment type="function">
    <text evidence="6">The RecF protein is involved in DNA metabolism; it is required for DNA replication and normal SOS inducibility. RecF binds preferentially to single-stranded, linear DNA. It also seems to bind ATP.</text>
</comment>
<dbReference type="GO" id="GO:0003697">
    <property type="term" value="F:single-stranded DNA binding"/>
    <property type="evidence" value="ECO:0007669"/>
    <property type="project" value="UniProtKB-UniRule"/>
</dbReference>
<keyword evidence="2 6" id="KW-0235">DNA replication</keyword>
<keyword evidence="10" id="KW-1185">Reference proteome</keyword>
<dbReference type="Gene3D" id="1.20.1050.90">
    <property type="entry name" value="RecF/RecN/SMC, N-terminal domain"/>
    <property type="match status" value="1"/>
</dbReference>
<dbReference type="HAMAP" id="MF_00365">
    <property type="entry name" value="RecF"/>
    <property type="match status" value="1"/>
</dbReference>
<evidence type="ECO:0000313" key="10">
    <source>
        <dbReference type="Proteomes" id="UP000076077"/>
    </source>
</evidence>
<evidence type="ECO:0000313" key="8">
    <source>
        <dbReference type="EMBL" id="AMX03957.1"/>
    </source>
</evidence>
<keyword evidence="6" id="KW-0227">DNA damage</keyword>
<dbReference type="PANTHER" id="PTHR32182:SF0">
    <property type="entry name" value="DNA REPLICATION AND REPAIR PROTEIN RECF"/>
    <property type="match status" value="1"/>
</dbReference>
<dbReference type="GO" id="GO:0005524">
    <property type="term" value="F:ATP binding"/>
    <property type="evidence" value="ECO:0007669"/>
    <property type="project" value="UniProtKB-UniRule"/>
</dbReference>
<comment type="similarity">
    <text evidence="6">Belongs to the RecF family.</text>
</comment>
<feature type="domain" description="RecF/RecN/SMC N-terminal" evidence="7">
    <location>
        <begin position="3"/>
        <end position="334"/>
    </location>
</feature>
<dbReference type="GO" id="GO:0005737">
    <property type="term" value="C:cytoplasm"/>
    <property type="evidence" value="ECO:0007669"/>
    <property type="project" value="UniProtKB-SubCell"/>
</dbReference>
<evidence type="ECO:0000256" key="1">
    <source>
        <dbReference type="ARBA" id="ARBA00022490"/>
    </source>
</evidence>
<dbReference type="InterPro" id="IPR042174">
    <property type="entry name" value="RecF_2"/>
</dbReference>
<dbReference type="GeneID" id="76606430"/>
<keyword evidence="6" id="KW-0234">DNA repair</keyword>
<name>A0A143HR68_MICTH</name>
<evidence type="ECO:0000256" key="3">
    <source>
        <dbReference type="ARBA" id="ARBA00022741"/>
    </source>
</evidence>
<dbReference type="Proteomes" id="UP001209730">
    <property type="component" value="Unassembled WGS sequence"/>
</dbReference>
<dbReference type="InterPro" id="IPR027417">
    <property type="entry name" value="P-loop_NTPase"/>
</dbReference>
<keyword evidence="5 6" id="KW-0238">DNA-binding</keyword>
<feature type="binding site" evidence="6">
    <location>
        <begin position="30"/>
        <end position="37"/>
    </location>
    <ligand>
        <name>ATP</name>
        <dbReference type="ChEBI" id="CHEBI:30616"/>
    </ligand>
</feature>
<dbReference type="PANTHER" id="PTHR32182">
    <property type="entry name" value="DNA REPLICATION AND REPAIR PROTEIN RECF"/>
    <property type="match status" value="1"/>
</dbReference>
<sequence length="368" mass="40476">MALNRLQLSNFRNITFAELSLVQGVNLFCGPNGSGKTSLLEAVHMLSTGRSFRSRKHKAVIQEGALGLTVFGRLSGGDSLGVERLADGGGRIRINRAPASSSSQLASCLPLQVINSDSFSALDGGPGVRRRLLDWAVFHVEHSFAEAWKNYQIALSQRNALLRRGKIVPDLLSVWERRLAESGEHVDALRQRLFAGLNAALTALLKSLPDSPLSRIEMSYRRGWRKEVSLIQALEESRQGDLAQGNTRVGPHRADLRFSASGEAAHQILSRGQQKMLVCALRTAMAELVCRHREKPVFLVDDLPSELDELNQLQFARWVSRCASQVLVTGIEVEATSRPWLALSPPWNSPKVFHVEHGHISAESSAAT</sequence>
<dbReference type="GO" id="GO:0006302">
    <property type="term" value="P:double-strand break repair"/>
    <property type="evidence" value="ECO:0007669"/>
    <property type="project" value="TreeGrafter"/>
</dbReference>
<dbReference type="KEGG" id="mthd:A3224_00015"/>
<dbReference type="EMBL" id="JAPHQB010000010">
    <property type="protein sequence ID" value="MCX2801698.1"/>
    <property type="molecule type" value="Genomic_DNA"/>
</dbReference>
<dbReference type="STRING" id="252514.A3224_00015"/>
<dbReference type="OrthoDB" id="9803889at2"/>
<reference evidence="9" key="3">
    <citation type="submission" date="2022-11" db="EMBL/GenBank/DDBJ databases">
        <title>Chitin-degrading and fungicidal potential of chitinolytic bacterial strains from marine environment of the Pacific Ocean regions.</title>
        <authorList>
            <person name="Pentekhina I."/>
            <person name="Nedashkovskaya O."/>
            <person name="Seitkalieva A."/>
            <person name="Podvolotskaya A."/>
            <person name="Tekutyeva L."/>
            <person name="Balabanova L."/>
        </authorList>
    </citation>
    <scope>NUCLEOTIDE SEQUENCE</scope>
    <source>
        <strain evidence="9">KMM 6838</strain>
    </source>
</reference>
<dbReference type="EMBL" id="CP014864">
    <property type="protein sequence ID" value="AMX03957.1"/>
    <property type="molecule type" value="Genomic_DNA"/>
</dbReference>